<proteinExistence type="predicted"/>
<evidence type="ECO:0000313" key="1">
    <source>
        <dbReference type="EMBL" id="KAJ6404843.1"/>
    </source>
</evidence>
<organism evidence="1 2">
    <name type="scientific">Salix udensis</name>
    <dbReference type="NCBI Taxonomy" id="889485"/>
    <lineage>
        <taxon>Eukaryota</taxon>
        <taxon>Viridiplantae</taxon>
        <taxon>Streptophyta</taxon>
        <taxon>Embryophyta</taxon>
        <taxon>Tracheophyta</taxon>
        <taxon>Spermatophyta</taxon>
        <taxon>Magnoliopsida</taxon>
        <taxon>eudicotyledons</taxon>
        <taxon>Gunneridae</taxon>
        <taxon>Pentapetalae</taxon>
        <taxon>rosids</taxon>
        <taxon>fabids</taxon>
        <taxon>Malpighiales</taxon>
        <taxon>Salicaceae</taxon>
        <taxon>Saliceae</taxon>
        <taxon>Salix</taxon>
    </lineage>
</organism>
<keyword evidence="2" id="KW-1185">Reference proteome</keyword>
<accession>A0AAD6JGT2</accession>
<reference evidence="1 2" key="1">
    <citation type="journal article" date="2023" name="Int. J. Mol. Sci.">
        <title>De Novo Assembly and Annotation of 11 Diverse Shrub Willow (Salix) Genomes Reveals Novel Gene Organization in Sex-Linked Regions.</title>
        <authorList>
            <person name="Hyden B."/>
            <person name="Feng K."/>
            <person name="Yates T.B."/>
            <person name="Jawdy S."/>
            <person name="Cereghino C."/>
            <person name="Smart L.B."/>
            <person name="Muchero W."/>
        </authorList>
    </citation>
    <scope>NUCLEOTIDE SEQUENCE [LARGE SCALE GENOMIC DNA]</scope>
    <source>
        <tissue evidence="1">Shoot tip</tissue>
    </source>
</reference>
<protein>
    <submittedName>
        <fullName evidence="1">Uncharacterized protein</fullName>
    </submittedName>
</protein>
<sequence>MKESSMVSGRPRTLSLHWNSRCCFLPVWLDTLLWQMRLIQLVLITLTKHMELCGLLLSLDKNTKKSSKAGRPWNMTSIRSLPPLRY</sequence>
<dbReference type="AlphaFoldDB" id="A0AAD6JGT2"/>
<comment type="caution">
    <text evidence="1">The sequence shown here is derived from an EMBL/GenBank/DDBJ whole genome shotgun (WGS) entry which is preliminary data.</text>
</comment>
<dbReference type="Proteomes" id="UP001162972">
    <property type="component" value="Chromosome 2"/>
</dbReference>
<evidence type="ECO:0000313" key="2">
    <source>
        <dbReference type="Proteomes" id="UP001162972"/>
    </source>
</evidence>
<dbReference type="EMBL" id="JAPFFJ010000017">
    <property type="protein sequence ID" value="KAJ6404843.1"/>
    <property type="molecule type" value="Genomic_DNA"/>
</dbReference>
<name>A0AAD6JGT2_9ROSI</name>
<gene>
    <name evidence="1" type="ORF">OIU84_012923</name>
</gene>